<accession>A0ABW3Z393</accession>
<dbReference type="RefSeq" id="WP_378773894.1">
    <property type="nucleotide sequence ID" value="NZ_JBHTMX010000005.1"/>
</dbReference>
<gene>
    <name evidence="1" type="ORF">ACFQ4O_01720</name>
</gene>
<sequence length="248" mass="25740">MSQLIPAGPRATPGGFRFDVGSIPGAYANAFRTHRGYLTSNLAQGRSRNVSRVTGAPTISGMYAHFTGARDFVDVDFTESASCSVFIAARLPGAGSGGASKGILLSARGPSLADPSREAGLVVRQDSETTIRAYANWTKGDGTQDLYIRDAPYTPGAWMLLEVKVGPTYLALFNHTLGGGASRNDIVGTREVSGARLRAGSGSVGSVYAGDVDIAFVYAAPAQFAATLSGTMVADLKAKKMAPVGIEV</sequence>
<comment type="caution">
    <text evidence="1">The sequence shown here is derived from an EMBL/GenBank/DDBJ whole genome shotgun (WGS) entry which is preliminary data.</text>
</comment>
<keyword evidence="2" id="KW-1185">Reference proteome</keyword>
<name>A0ABW3Z393_9HYPH</name>
<proteinExistence type="predicted"/>
<protein>
    <recommendedName>
        <fullName evidence="3">LamG domain-containing protein</fullName>
    </recommendedName>
</protein>
<evidence type="ECO:0008006" key="3">
    <source>
        <dbReference type="Google" id="ProtNLM"/>
    </source>
</evidence>
<evidence type="ECO:0000313" key="1">
    <source>
        <dbReference type="EMBL" id="MFD1330711.1"/>
    </source>
</evidence>
<evidence type="ECO:0000313" key="2">
    <source>
        <dbReference type="Proteomes" id="UP001597171"/>
    </source>
</evidence>
<reference evidence="2" key="1">
    <citation type="journal article" date="2019" name="Int. J. Syst. Evol. Microbiol.">
        <title>The Global Catalogue of Microorganisms (GCM) 10K type strain sequencing project: providing services to taxonomists for standard genome sequencing and annotation.</title>
        <authorList>
            <consortium name="The Broad Institute Genomics Platform"/>
            <consortium name="The Broad Institute Genome Sequencing Center for Infectious Disease"/>
            <person name="Wu L."/>
            <person name="Ma J."/>
        </authorList>
    </citation>
    <scope>NUCLEOTIDE SEQUENCE [LARGE SCALE GENOMIC DNA]</scope>
    <source>
        <strain evidence="2">CCUG 61696</strain>
    </source>
</reference>
<dbReference type="Proteomes" id="UP001597171">
    <property type="component" value="Unassembled WGS sequence"/>
</dbReference>
<organism evidence="1 2">
    <name type="scientific">Methylopila musalis</name>
    <dbReference type="NCBI Taxonomy" id="1134781"/>
    <lineage>
        <taxon>Bacteria</taxon>
        <taxon>Pseudomonadati</taxon>
        <taxon>Pseudomonadota</taxon>
        <taxon>Alphaproteobacteria</taxon>
        <taxon>Hyphomicrobiales</taxon>
        <taxon>Methylopilaceae</taxon>
        <taxon>Methylopila</taxon>
    </lineage>
</organism>
<dbReference type="EMBL" id="JBHTMX010000005">
    <property type="protein sequence ID" value="MFD1330711.1"/>
    <property type="molecule type" value="Genomic_DNA"/>
</dbReference>